<dbReference type="Pfam" id="PF19583">
    <property type="entry name" value="ODP"/>
    <property type="match status" value="1"/>
</dbReference>
<evidence type="ECO:0000313" key="3">
    <source>
        <dbReference type="EMBL" id="HEA87691.1"/>
    </source>
</evidence>
<dbReference type="Gene3D" id="3.60.15.10">
    <property type="entry name" value="Ribonuclease Z/Hydroxyacylglutathione hydrolase-like"/>
    <property type="match status" value="1"/>
</dbReference>
<organism evidence="3">
    <name type="scientific">candidate division WOR-3 bacterium</name>
    <dbReference type="NCBI Taxonomy" id="2052148"/>
    <lineage>
        <taxon>Bacteria</taxon>
        <taxon>Bacteria division WOR-3</taxon>
    </lineage>
</organism>
<comment type="similarity">
    <text evidence="1">In the N-terminal section; belongs to the zinc metallo-hydrolase group 3 family.</text>
</comment>
<dbReference type="EMBL" id="DSTU01000004">
    <property type="protein sequence ID" value="HFJ53530.1"/>
    <property type="molecule type" value="Genomic_DNA"/>
</dbReference>
<dbReference type="CDD" id="cd07709">
    <property type="entry name" value="flavodiiron_proteins_MBL-fold"/>
    <property type="match status" value="1"/>
</dbReference>
<dbReference type="PANTHER" id="PTHR43717">
    <property type="entry name" value="ANAEROBIC NITRIC OXIDE REDUCTASE FLAVORUBREDOXIN"/>
    <property type="match status" value="1"/>
</dbReference>
<evidence type="ECO:0000313" key="4">
    <source>
        <dbReference type="EMBL" id="HFJ53530.1"/>
    </source>
</evidence>
<dbReference type="InterPro" id="IPR029039">
    <property type="entry name" value="Flavoprotein-like_sf"/>
</dbReference>
<feature type="domain" description="Flavodoxin-like" evidence="2">
    <location>
        <begin position="254"/>
        <end position="392"/>
    </location>
</feature>
<proteinExistence type="inferred from homology"/>
<dbReference type="GO" id="GO:0009055">
    <property type="term" value="F:electron transfer activity"/>
    <property type="evidence" value="ECO:0007669"/>
    <property type="project" value="InterPro"/>
</dbReference>
<dbReference type="InterPro" id="IPR001279">
    <property type="entry name" value="Metallo-B-lactamas"/>
</dbReference>
<gene>
    <name evidence="3" type="ORF">ENP94_06780</name>
    <name evidence="4" type="ORF">ENS16_02430</name>
</gene>
<dbReference type="GO" id="GO:0016491">
    <property type="term" value="F:oxidoreductase activity"/>
    <property type="evidence" value="ECO:0007669"/>
    <property type="project" value="InterPro"/>
</dbReference>
<dbReference type="SUPFAM" id="SSF52218">
    <property type="entry name" value="Flavoproteins"/>
    <property type="match status" value="1"/>
</dbReference>
<evidence type="ECO:0000259" key="2">
    <source>
        <dbReference type="PROSITE" id="PS50902"/>
    </source>
</evidence>
<accession>A0A7C1T1V4</accession>
<comment type="caution">
    <text evidence="3">The sequence shown here is derived from an EMBL/GenBank/DDBJ whole genome shotgun (WGS) entry which is preliminary data.</text>
</comment>
<dbReference type="GO" id="GO:0010181">
    <property type="term" value="F:FMN binding"/>
    <property type="evidence" value="ECO:0007669"/>
    <property type="project" value="InterPro"/>
</dbReference>
<dbReference type="EMBL" id="DSLG01000008">
    <property type="protein sequence ID" value="HEA87691.1"/>
    <property type="molecule type" value="Genomic_DNA"/>
</dbReference>
<dbReference type="PIRSF" id="PIRSF005243">
    <property type="entry name" value="ROO"/>
    <property type="match status" value="1"/>
</dbReference>
<dbReference type="Pfam" id="PF00258">
    <property type="entry name" value="Flavodoxin_1"/>
    <property type="match status" value="1"/>
</dbReference>
<reference evidence="3" key="1">
    <citation type="journal article" date="2020" name="mSystems">
        <title>Genome- and Community-Level Interaction Insights into Carbon Utilization and Element Cycling Functions of Hydrothermarchaeota in Hydrothermal Sediment.</title>
        <authorList>
            <person name="Zhou Z."/>
            <person name="Liu Y."/>
            <person name="Xu W."/>
            <person name="Pan J."/>
            <person name="Luo Z.H."/>
            <person name="Li M."/>
        </authorList>
    </citation>
    <scope>NUCLEOTIDE SEQUENCE [LARGE SCALE GENOMIC DNA]</scope>
    <source>
        <strain evidence="3">SpSt-265</strain>
        <strain evidence="4">SpSt-465</strain>
    </source>
</reference>
<protein>
    <submittedName>
        <fullName evidence="3">FprA family A-type flavoprotein</fullName>
    </submittedName>
</protein>
<dbReference type="InterPro" id="IPR036866">
    <property type="entry name" value="RibonucZ/Hydroxyglut_hydro"/>
</dbReference>
<sequence>MEFKAVKLTDDVYWVGAVDWNIRDFHGYSTEKGTTYNAYLILADRVTLIDTVKAPFKQEMLTRIASVIDPGEISYIISNHAEMDHSGALPQVITELKPERVFASVMGVKALSEHYHLKTEITALKDGDELSLGNMKLKFFETRMLHWPDSMITYLGERNLLFSQDGFGMHLASGERFADQIEEPVLKWEAAKYYANILLPYSPLVLKLAERLSVLDIRPEIIAPDHGPVWRSNDNDKIIGWYQEWARQLPQLKVVIVYDTMWQSTDLMARAIADGVAEAGLSVKVMRLRATDRSDVMTEVLDAGAVIVGSPTLNNGMFPTVADFLTYMKGLKPKNKIGAAFGSYGWSGEATEMISTELKSMGIELPEVPLRVKYVPDQDALARCWEFGRRMAELVKERVEE</sequence>
<dbReference type="SUPFAM" id="SSF56281">
    <property type="entry name" value="Metallo-hydrolase/oxidoreductase"/>
    <property type="match status" value="1"/>
</dbReference>
<dbReference type="InterPro" id="IPR008254">
    <property type="entry name" value="Flavodoxin/NO_synth"/>
</dbReference>
<dbReference type="GO" id="GO:0046872">
    <property type="term" value="F:metal ion binding"/>
    <property type="evidence" value="ECO:0007669"/>
    <property type="project" value="InterPro"/>
</dbReference>
<dbReference type="PANTHER" id="PTHR43717:SF1">
    <property type="entry name" value="ANAEROBIC NITRIC OXIDE REDUCTASE FLAVORUBREDOXIN"/>
    <property type="match status" value="1"/>
</dbReference>
<dbReference type="Gene3D" id="3.40.50.360">
    <property type="match status" value="1"/>
</dbReference>
<dbReference type="InterPro" id="IPR016440">
    <property type="entry name" value="Rubredoxin-O_OxRdtase"/>
</dbReference>
<dbReference type="SMART" id="SM00849">
    <property type="entry name" value="Lactamase_B"/>
    <property type="match status" value="1"/>
</dbReference>
<dbReference type="AlphaFoldDB" id="A0A7C1T1V4"/>
<name>A0A7C1T1V4_UNCW3</name>
<dbReference type="InterPro" id="IPR045761">
    <property type="entry name" value="ODP_dom"/>
</dbReference>
<dbReference type="PROSITE" id="PS50902">
    <property type="entry name" value="FLAVODOXIN_LIKE"/>
    <property type="match status" value="1"/>
</dbReference>
<evidence type="ECO:0000256" key="1">
    <source>
        <dbReference type="ARBA" id="ARBA00007121"/>
    </source>
</evidence>